<dbReference type="InterPro" id="IPR013557">
    <property type="entry name" value="AntA/B_antirep"/>
</dbReference>
<feature type="domain" description="AntA/AntB antirepressor" evidence="2">
    <location>
        <begin position="17"/>
        <end position="83"/>
    </location>
</feature>
<dbReference type="InterPro" id="IPR005039">
    <property type="entry name" value="Ant_C"/>
</dbReference>
<keyword evidence="4" id="KW-1185">Reference proteome</keyword>
<dbReference type="RefSeq" id="WP_054639951.1">
    <property type="nucleotide sequence ID" value="NZ_BBAL01000018.1"/>
</dbReference>
<name>A0A2A5RJ01_9LACT</name>
<dbReference type="Proteomes" id="UP000218181">
    <property type="component" value="Unassembled WGS sequence"/>
</dbReference>
<reference evidence="3 4" key="1">
    <citation type="submission" date="2014-12" db="EMBL/GenBank/DDBJ databases">
        <title>Draft genome sequences of 10 type strains of Lactococcus.</title>
        <authorList>
            <person name="Sun Z."/>
            <person name="Zhong Z."/>
            <person name="Liu W."/>
            <person name="Zhang W."/>
            <person name="Zhang H."/>
        </authorList>
    </citation>
    <scope>NUCLEOTIDE SEQUENCE [LARGE SCALE GENOMIC DNA]</scope>
    <source>
        <strain evidence="3 4">JCM 16395</strain>
    </source>
</reference>
<dbReference type="STRING" id="1291764.GCA_001311235_03009"/>
<dbReference type="PANTHER" id="PTHR36180:SF1">
    <property type="entry name" value="ANTA_ANTB ANTIREPRESSOR DOMAIN-CONTAINING PROTEIN"/>
    <property type="match status" value="1"/>
</dbReference>
<dbReference type="EMBL" id="JXJU01000013">
    <property type="protein sequence ID" value="PCR99079.1"/>
    <property type="molecule type" value="Genomic_DNA"/>
</dbReference>
<dbReference type="GO" id="GO:0003677">
    <property type="term" value="F:DNA binding"/>
    <property type="evidence" value="ECO:0007669"/>
    <property type="project" value="InterPro"/>
</dbReference>
<evidence type="ECO:0000259" key="1">
    <source>
        <dbReference type="Pfam" id="PF03374"/>
    </source>
</evidence>
<dbReference type="PANTHER" id="PTHR36180">
    <property type="entry name" value="DNA-BINDING PROTEIN-RELATED-RELATED"/>
    <property type="match status" value="1"/>
</dbReference>
<feature type="domain" description="Antirepressor protein C-terminal" evidence="1">
    <location>
        <begin position="122"/>
        <end position="232"/>
    </location>
</feature>
<comment type="caution">
    <text evidence="3">The sequence shown here is derived from an EMBL/GenBank/DDBJ whole genome shotgun (WGS) entry which is preliminary data.</text>
</comment>
<evidence type="ECO:0000313" key="4">
    <source>
        <dbReference type="Proteomes" id="UP000218181"/>
    </source>
</evidence>
<dbReference type="AlphaFoldDB" id="A0A2A5RJ01"/>
<organism evidence="3 4">
    <name type="scientific">Lactococcus fujiensis JCM 16395</name>
    <dbReference type="NCBI Taxonomy" id="1291764"/>
    <lineage>
        <taxon>Bacteria</taxon>
        <taxon>Bacillati</taxon>
        <taxon>Bacillota</taxon>
        <taxon>Bacilli</taxon>
        <taxon>Lactobacillales</taxon>
        <taxon>Streptococcaceae</taxon>
        <taxon>Lactococcus</taxon>
    </lineage>
</organism>
<dbReference type="Pfam" id="PF03374">
    <property type="entry name" value="ANT"/>
    <property type="match status" value="1"/>
</dbReference>
<proteinExistence type="predicted"/>
<sequence length="236" mass="27601">MNELIKITSNNNDEQVVSARDLHKFLEVKERYSTWFDRMVKYGFIENSDYIGCKVFNTLAKQELQDHIIKLDMAKEISMIQRNDKGKEARQYFIQVERFWNSPEMVTKRALEYQQKKIKQLESKNAEMAPKALFADSVAASHTSILVGDLAKLIKQNGYDIGQNRLFVWLRENGWLISRKGELYNSPTQKGMNKEFFEIKERVFNNPDGTVHIKKTTKVTGKGQIYFVNKFLQNTN</sequence>
<dbReference type="Pfam" id="PF08346">
    <property type="entry name" value="AntA"/>
    <property type="match status" value="1"/>
</dbReference>
<evidence type="ECO:0000313" key="3">
    <source>
        <dbReference type="EMBL" id="PCR99079.1"/>
    </source>
</evidence>
<protein>
    <submittedName>
        <fullName evidence="3">Phage antirepressor protein</fullName>
    </submittedName>
</protein>
<gene>
    <name evidence="3" type="ORF">RT41_GL000523</name>
</gene>
<evidence type="ECO:0000259" key="2">
    <source>
        <dbReference type="Pfam" id="PF08346"/>
    </source>
</evidence>
<accession>A0A2A5RJ01</accession>
<dbReference type="OrthoDB" id="9812611at2"/>